<evidence type="ECO:0000256" key="2">
    <source>
        <dbReference type="ARBA" id="ARBA00022771"/>
    </source>
</evidence>
<reference evidence="7 8" key="1">
    <citation type="journal article" date="2014" name="BMC Genomics">
        <title>Comparative genomics of the major fungal agents of human and animal Sporotrichosis: Sporothrix schenckii and Sporothrix brasiliensis.</title>
        <authorList>
            <person name="Teixeira M.M."/>
            <person name="de Almeida L.G."/>
            <person name="Kubitschek-Barreira P."/>
            <person name="Alves F.L."/>
            <person name="Kioshima E.S."/>
            <person name="Abadio A.K."/>
            <person name="Fernandes L."/>
            <person name="Derengowski L.S."/>
            <person name="Ferreira K.S."/>
            <person name="Souza R.C."/>
            <person name="Ruiz J.C."/>
            <person name="de Andrade N.C."/>
            <person name="Paes H.C."/>
            <person name="Nicola A.M."/>
            <person name="Albuquerque P."/>
            <person name="Gerber A.L."/>
            <person name="Martins V.P."/>
            <person name="Peconick L.D."/>
            <person name="Neto A.V."/>
            <person name="Chaucanez C.B."/>
            <person name="Silva P.A."/>
            <person name="Cunha O.L."/>
            <person name="de Oliveira F.F."/>
            <person name="dos Santos T.C."/>
            <person name="Barros A.L."/>
            <person name="Soares M.A."/>
            <person name="de Oliveira L.M."/>
            <person name="Marini M.M."/>
            <person name="Villalobos-Duno H."/>
            <person name="Cunha M.M."/>
            <person name="de Hoog S."/>
            <person name="da Silveira J.F."/>
            <person name="Henrissat B."/>
            <person name="Nino-Vega G.A."/>
            <person name="Cisalpino P.S."/>
            <person name="Mora-Montes H.M."/>
            <person name="Almeida S.R."/>
            <person name="Stajich J.E."/>
            <person name="Lopes-Bezerra L.M."/>
            <person name="Vasconcelos A.T."/>
            <person name="Felipe M.S."/>
        </authorList>
    </citation>
    <scope>NUCLEOTIDE SEQUENCE [LARGE SCALE GENOMIC DNA]</scope>
    <source>
        <strain evidence="7 8">5110</strain>
    </source>
</reference>
<feature type="region of interest" description="Disordered" evidence="5">
    <location>
        <begin position="1"/>
        <end position="109"/>
    </location>
</feature>
<accession>A0A0C2JE44</accession>
<feature type="compositionally biased region" description="Low complexity" evidence="5">
    <location>
        <begin position="32"/>
        <end position="49"/>
    </location>
</feature>
<name>A0A0C2JE44_9PEZI</name>
<dbReference type="GO" id="GO:0008270">
    <property type="term" value="F:zinc ion binding"/>
    <property type="evidence" value="ECO:0007669"/>
    <property type="project" value="UniProtKB-UniRule"/>
</dbReference>
<dbReference type="Proteomes" id="UP000031575">
    <property type="component" value="Unassembled WGS sequence"/>
</dbReference>
<dbReference type="OrthoDB" id="18412at2759"/>
<feature type="region of interest" description="Disordered" evidence="5">
    <location>
        <begin position="139"/>
        <end position="177"/>
    </location>
</feature>
<evidence type="ECO:0000256" key="5">
    <source>
        <dbReference type="SAM" id="MobiDB-lite"/>
    </source>
</evidence>
<dbReference type="CDD" id="cd23024">
    <property type="entry name" value="zf-HIT_ZNHIT2-3"/>
    <property type="match status" value="1"/>
</dbReference>
<dbReference type="GO" id="GO:0000492">
    <property type="term" value="P:box C/D snoRNP assembly"/>
    <property type="evidence" value="ECO:0007669"/>
    <property type="project" value="TreeGrafter"/>
</dbReference>
<protein>
    <submittedName>
        <fullName evidence="7">Hit finger domain protein</fullName>
    </submittedName>
</protein>
<evidence type="ECO:0000313" key="8">
    <source>
        <dbReference type="Proteomes" id="UP000031575"/>
    </source>
</evidence>
<dbReference type="AlphaFoldDB" id="A0A0C2JE44"/>
<evidence type="ECO:0000259" key="6">
    <source>
        <dbReference type="PROSITE" id="PS51083"/>
    </source>
</evidence>
<gene>
    <name evidence="7" type="ORF">SPBR_03964</name>
</gene>
<dbReference type="GO" id="GO:0048254">
    <property type="term" value="P:snoRNA localization"/>
    <property type="evidence" value="ECO:0007669"/>
    <property type="project" value="TreeGrafter"/>
</dbReference>
<dbReference type="PROSITE" id="PS51083">
    <property type="entry name" value="ZF_HIT"/>
    <property type="match status" value="1"/>
</dbReference>
<dbReference type="PANTHER" id="PTHR13483">
    <property type="entry name" value="BOX C_D SNORNA PROTEIN 1-RELATED"/>
    <property type="match status" value="1"/>
</dbReference>
<dbReference type="HOGENOM" id="CLU_063513_1_0_1"/>
<feature type="domain" description="HIT-type" evidence="6">
    <location>
        <begin position="112"/>
        <end position="148"/>
    </location>
</feature>
<organism evidence="7 8">
    <name type="scientific">Sporothrix brasiliensis 5110</name>
    <dbReference type="NCBI Taxonomy" id="1398154"/>
    <lineage>
        <taxon>Eukaryota</taxon>
        <taxon>Fungi</taxon>
        <taxon>Dikarya</taxon>
        <taxon>Ascomycota</taxon>
        <taxon>Pezizomycotina</taxon>
        <taxon>Sordariomycetes</taxon>
        <taxon>Sordariomycetidae</taxon>
        <taxon>Ophiostomatales</taxon>
        <taxon>Ophiostomataceae</taxon>
        <taxon>Sporothrix</taxon>
    </lineage>
</organism>
<evidence type="ECO:0000256" key="4">
    <source>
        <dbReference type="PROSITE-ProRule" id="PRU00453"/>
    </source>
</evidence>
<keyword evidence="1" id="KW-0479">Metal-binding</keyword>
<dbReference type="PANTHER" id="PTHR13483:SF11">
    <property type="entry name" value="ZINC FINGER HIT DOMAIN-CONTAINING PROTEIN 3"/>
    <property type="match status" value="1"/>
</dbReference>
<dbReference type="GeneID" id="63677173"/>
<dbReference type="Pfam" id="PF04438">
    <property type="entry name" value="zf-HIT"/>
    <property type="match status" value="1"/>
</dbReference>
<feature type="compositionally biased region" description="Gly residues" evidence="5">
    <location>
        <begin position="237"/>
        <end position="254"/>
    </location>
</feature>
<dbReference type="InterPro" id="IPR013087">
    <property type="entry name" value="Znf_C2H2_type"/>
</dbReference>
<dbReference type="VEuPathDB" id="FungiDB:SPBR_03964"/>
<evidence type="ECO:0000256" key="1">
    <source>
        <dbReference type="ARBA" id="ARBA00022723"/>
    </source>
</evidence>
<dbReference type="Gene3D" id="3.30.60.190">
    <property type="match status" value="1"/>
</dbReference>
<keyword evidence="3" id="KW-0862">Zinc</keyword>
<comment type="caution">
    <text evidence="7">The sequence shown here is derived from an EMBL/GenBank/DDBJ whole genome shotgun (WGS) entry which is preliminary data.</text>
</comment>
<dbReference type="GO" id="GO:0000463">
    <property type="term" value="P:maturation of LSU-rRNA from tricistronic rRNA transcript (SSU-rRNA, 5.8S rRNA, LSU-rRNA)"/>
    <property type="evidence" value="ECO:0007669"/>
    <property type="project" value="TreeGrafter"/>
</dbReference>
<dbReference type="EMBL" id="AWTV01000001">
    <property type="protein sequence ID" value="KIH95207.1"/>
    <property type="molecule type" value="Genomic_DNA"/>
</dbReference>
<keyword evidence="2 4" id="KW-0863">Zinc-finger</keyword>
<proteinExistence type="predicted"/>
<evidence type="ECO:0000313" key="7">
    <source>
        <dbReference type="EMBL" id="KIH95207.1"/>
    </source>
</evidence>
<dbReference type="PROSITE" id="PS00028">
    <property type="entry name" value="ZINC_FINGER_C2H2_1"/>
    <property type="match status" value="1"/>
</dbReference>
<feature type="compositionally biased region" description="Basic and acidic residues" evidence="5">
    <location>
        <begin position="139"/>
        <end position="156"/>
    </location>
</feature>
<dbReference type="RefSeq" id="XP_040623217.1">
    <property type="nucleotide sequence ID" value="XM_040762252.1"/>
</dbReference>
<dbReference type="GO" id="GO:0070761">
    <property type="term" value="C:pre-snoRNP complex"/>
    <property type="evidence" value="ECO:0007669"/>
    <property type="project" value="TreeGrafter"/>
</dbReference>
<sequence>MPSSPPPVEENSTPAPADESREGGQSPMSHISSETAAAAPSTASSEVPAGGKRSAPMSFDRAAGETTEDSTVAVDGGAASTHIETPRKTAEEAPTDEANETITPPAKRRTVCGVCNKEPSKYKCSRCPLAYCSVTCSRIHRDNHPPDAPTNEDKTKSTRPGASTVPSLPPKPAPPVHPFRVLDDAPELRHLFEKYPTLPERLKSIYEATQPPKSGGGGNKAPIPGLPMRLQHKNSRGGFGGGRGGRGGGGGGGMSSRPWTKEMGLREGQKALRRARVDPSEDGDAVRAYCETVTYLLARDADDRVGTGTGTRSGDSNVHVHDVSAVVRDELAVEANQAIKTLLDAEGRH</sequence>
<dbReference type="InterPro" id="IPR051639">
    <property type="entry name" value="BCD1"/>
</dbReference>
<keyword evidence="8" id="KW-1185">Reference proteome</keyword>
<feature type="compositionally biased region" description="Pro residues" evidence="5">
    <location>
        <begin position="167"/>
        <end position="177"/>
    </location>
</feature>
<dbReference type="InterPro" id="IPR007529">
    <property type="entry name" value="Znf_HIT"/>
</dbReference>
<feature type="region of interest" description="Disordered" evidence="5">
    <location>
        <begin position="237"/>
        <end position="260"/>
    </location>
</feature>
<dbReference type="GO" id="GO:0005634">
    <property type="term" value="C:nucleus"/>
    <property type="evidence" value="ECO:0007669"/>
    <property type="project" value="TreeGrafter"/>
</dbReference>
<dbReference type="SUPFAM" id="SSF144232">
    <property type="entry name" value="HIT/MYND zinc finger-like"/>
    <property type="match status" value="1"/>
</dbReference>
<evidence type="ECO:0000256" key="3">
    <source>
        <dbReference type="ARBA" id="ARBA00022833"/>
    </source>
</evidence>